<evidence type="ECO:0008006" key="3">
    <source>
        <dbReference type="Google" id="ProtNLM"/>
    </source>
</evidence>
<evidence type="ECO:0000313" key="2">
    <source>
        <dbReference type="Proteomes" id="UP001337655"/>
    </source>
</evidence>
<evidence type="ECO:0000313" key="1">
    <source>
        <dbReference type="EMBL" id="KAK5171216.1"/>
    </source>
</evidence>
<proteinExistence type="predicted"/>
<name>A0AAV9PDE3_9PEZI</name>
<dbReference type="Gene3D" id="3.30.70.100">
    <property type="match status" value="1"/>
</dbReference>
<protein>
    <recommendedName>
        <fullName evidence="3">EthD domain-containing protein</fullName>
    </recommendedName>
</protein>
<accession>A0AAV9PDE3</accession>
<sequence>MRPVNQALLKRRAGTDVESFQENYKRHGHLVLPWCMANCVSYYAQVHNPRWFSSEVAQKHPDVNLQEYDAAAEMVFEGEPGFAGRYYENVVLADERRILFSEAREHLRLVDPGSVVGDRIEFIVDGRPTVAFGEWKRHWEDCEKAAAG</sequence>
<dbReference type="EMBL" id="JAVRRT010000006">
    <property type="protein sequence ID" value="KAK5171216.1"/>
    <property type="molecule type" value="Genomic_DNA"/>
</dbReference>
<reference evidence="1 2" key="1">
    <citation type="submission" date="2023-08" db="EMBL/GenBank/DDBJ databases">
        <title>Black Yeasts Isolated from many extreme environments.</title>
        <authorList>
            <person name="Coleine C."/>
            <person name="Stajich J.E."/>
            <person name="Selbmann L."/>
        </authorList>
    </citation>
    <scope>NUCLEOTIDE SEQUENCE [LARGE SCALE GENOMIC DNA]</scope>
    <source>
        <strain evidence="1 2">CCFEE 5935</strain>
    </source>
</reference>
<dbReference type="AlphaFoldDB" id="A0AAV9PDE3"/>
<organism evidence="1 2">
    <name type="scientific">Saxophila tyrrhenica</name>
    <dbReference type="NCBI Taxonomy" id="1690608"/>
    <lineage>
        <taxon>Eukaryota</taxon>
        <taxon>Fungi</taxon>
        <taxon>Dikarya</taxon>
        <taxon>Ascomycota</taxon>
        <taxon>Pezizomycotina</taxon>
        <taxon>Dothideomycetes</taxon>
        <taxon>Dothideomycetidae</taxon>
        <taxon>Mycosphaerellales</taxon>
        <taxon>Extremaceae</taxon>
        <taxon>Saxophila</taxon>
    </lineage>
</organism>
<keyword evidence="2" id="KW-1185">Reference proteome</keyword>
<comment type="caution">
    <text evidence="1">The sequence shown here is derived from an EMBL/GenBank/DDBJ whole genome shotgun (WGS) entry which is preliminary data.</text>
</comment>
<gene>
    <name evidence="1" type="ORF">LTR77_004360</name>
</gene>
<dbReference type="GeneID" id="89925706"/>
<dbReference type="Proteomes" id="UP001337655">
    <property type="component" value="Unassembled WGS sequence"/>
</dbReference>
<dbReference type="GO" id="GO:0016491">
    <property type="term" value="F:oxidoreductase activity"/>
    <property type="evidence" value="ECO:0007669"/>
    <property type="project" value="InterPro"/>
</dbReference>
<dbReference type="RefSeq" id="XP_064660244.1">
    <property type="nucleotide sequence ID" value="XM_064801614.1"/>
</dbReference>